<keyword evidence="2" id="KW-1185">Reference proteome</keyword>
<gene>
    <name evidence="1" type="ORF">O1611_g1045</name>
</gene>
<accession>A0ACC2JYI2</accession>
<evidence type="ECO:0000313" key="2">
    <source>
        <dbReference type="Proteomes" id="UP001153332"/>
    </source>
</evidence>
<proteinExistence type="predicted"/>
<name>A0ACC2JYI2_9PEZI</name>
<dbReference type="Proteomes" id="UP001153332">
    <property type="component" value="Unassembled WGS sequence"/>
</dbReference>
<comment type="caution">
    <text evidence="1">The sequence shown here is derived from an EMBL/GenBank/DDBJ whole genome shotgun (WGS) entry which is preliminary data.</text>
</comment>
<sequence>MATTAAFNHIDLASQPAGTVKPWTKVDAGGMSYTHLQVSRPVHNLRDESPAEFNTDISGFGTFSWPSAERDFVDDAAVRGRYYDDVEALLRDNCEKLPLETFTIREMANERAGELFLKNSKVDRRFAQPGDVFWWQCNAIPEHKKAAAAARKPGRLYEAALQAYDMNDRLGWDQLIVNVHEVDDIKGPVNF</sequence>
<reference evidence="1" key="1">
    <citation type="submission" date="2022-12" db="EMBL/GenBank/DDBJ databases">
        <title>Genome Sequence of Lasiodiplodia mahajangana.</title>
        <authorList>
            <person name="Buettner E."/>
        </authorList>
    </citation>
    <scope>NUCLEOTIDE SEQUENCE</scope>
    <source>
        <strain evidence="1">VT137</strain>
    </source>
</reference>
<evidence type="ECO:0000313" key="1">
    <source>
        <dbReference type="EMBL" id="KAJ8132575.1"/>
    </source>
</evidence>
<organism evidence="1 2">
    <name type="scientific">Lasiodiplodia mahajangana</name>
    <dbReference type="NCBI Taxonomy" id="1108764"/>
    <lineage>
        <taxon>Eukaryota</taxon>
        <taxon>Fungi</taxon>
        <taxon>Dikarya</taxon>
        <taxon>Ascomycota</taxon>
        <taxon>Pezizomycotina</taxon>
        <taxon>Dothideomycetes</taxon>
        <taxon>Dothideomycetes incertae sedis</taxon>
        <taxon>Botryosphaeriales</taxon>
        <taxon>Botryosphaeriaceae</taxon>
        <taxon>Lasiodiplodia</taxon>
    </lineage>
</organism>
<protein>
    <submittedName>
        <fullName evidence="1">Uncharacterized protein</fullName>
    </submittedName>
</protein>
<dbReference type="EMBL" id="JAPUUL010000110">
    <property type="protein sequence ID" value="KAJ8132575.1"/>
    <property type="molecule type" value="Genomic_DNA"/>
</dbReference>